<dbReference type="SUPFAM" id="SSF51735">
    <property type="entry name" value="NAD(P)-binding Rossmann-fold domains"/>
    <property type="match status" value="1"/>
</dbReference>
<comment type="caution">
    <text evidence="3">The sequence shown here is derived from an EMBL/GenBank/DDBJ whole genome shotgun (WGS) entry which is preliminary data.</text>
</comment>
<dbReference type="Gene3D" id="3.40.50.720">
    <property type="entry name" value="NAD(P)-binding Rossmann-like Domain"/>
    <property type="match status" value="1"/>
</dbReference>
<dbReference type="PANTHER" id="PTHR12286">
    <property type="entry name" value="SACCHAROPINE DEHYDROGENASE-LIKE OXIDOREDUCTASE"/>
    <property type="match status" value="1"/>
</dbReference>
<reference evidence="4" key="1">
    <citation type="journal article" date="2019" name="Int. J. Syst. Evol. Microbiol.">
        <title>The Global Catalogue of Microorganisms (GCM) 10K type strain sequencing project: providing services to taxonomists for standard genome sequencing and annotation.</title>
        <authorList>
            <consortium name="The Broad Institute Genomics Platform"/>
            <consortium name="The Broad Institute Genome Sequencing Center for Infectious Disease"/>
            <person name="Wu L."/>
            <person name="Ma J."/>
        </authorList>
    </citation>
    <scope>NUCLEOTIDE SEQUENCE [LARGE SCALE GENOMIC DNA]</scope>
    <source>
        <strain evidence="4">JCM 13002</strain>
    </source>
</reference>
<dbReference type="InterPro" id="IPR051276">
    <property type="entry name" value="Saccharopine_DH-like_oxidrdct"/>
</dbReference>
<evidence type="ECO:0000259" key="2">
    <source>
        <dbReference type="Pfam" id="PF03435"/>
    </source>
</evidence>
<feature type="domain" description="Saccharopine dehydrogenase NADP binding" evidence="2">
    <location>
        <begin position="10"/>
        <end position="137"/>
    </location>
</feature>
<keyword evidence="1" id="KW-0472">Membrane</keyword>
<organism evidence="3 4">
    <name type="scientific">Kitasatospora arboriphila</name>
    <dbReference type="NCBI Taxonomy" id="258052"/>
    <lineage>
        <taxon>Bacteria</taxon>
        <taxon>Bacillati</taxon>
        <taxon>Actinomycetota</taxon>
        <taxon>Actinomycetes</taxon>
        <taxon>Kitasatosporales</taxon>
        <taxon>Streptomycetaceae</taxon>
        <taxon>Kitasatospora</taxon>
    </lineage>
</organism>
<evidence type="ECO:0000313" key="4">
    <source>
        <dbReference type="Proteomes" id="UP001499987"/>
    </source>
</evidence>
<sequence length="404" mass="42823">MAAPRPYDLVLFGATGFTGGLTAEYLARAAPRDCRWALAGRDERRLAAVRTRLAEIDPRCADLPLLVADAADRAALREVAASARVVVSTVGPYLRYGEPLVAACAEHGTDYVDLTGEPEFVDRMYLRHHERAVTSGARLVHACGFDSVPHDLGVLFTVEELLRRGGPAARLSVEGFVRAGGTISGGTFASAMTAFSRPRAMAQAARARRAVEPRPKGRLVRTPVGRPHRSRAARAWAVPMPAIDPQVVARSAAALDEYGPDFGYAHYAAVRRLPIALGGVAAVAAVAVAAQLPVLRRALGRLRSPGEGPSAEQRARSWFAVRFVAHAEGGRTVFTEVSGGDPGYQETAKMLAESALCLAYDDLPPVAGQLTTAVAMGRPLIDRLVAAGISFRVLDAPPTAAPGR</sequence>
<keyword evidence="1" id="KW-1133">Transmembrane helix</keyword>
<gene>
    <name evidence="3" type="ORF">GCM10009663_66350</name>
</gene>
<dbReference type="RefSeq" id="WP_344627414.1">
    <property type="nucleotide sequence ID" value="NZ_BAAALD010000101.1"/>
</dbReference>
<dbReference type="PANTHER" id="PTHR12286:SF5">
    <property type="entry name" value="SACCHAROPINE DEHYDROGENASE-LIKE OXIDOREDUCTASE"/>
    <property type="match status" value="1"/>
</dbReference>
<proteinExistence type="predicted"/>
<protein>
    <submittedName>
        <fullName evidence="3">Saccharopine dehydrogenase NADP-binding domain-containing protein</fullName>
    </submittedName>
</protein>
<keyword evidence="4" id="KW-1185">Reference proteome</keyword>
<dbReference type="InterPro" id="IPR005097">
    <property type="entry name" value="Sacchrp_dh_NADP-bd"/>
</dbReference>
<dbReference type="EMBL" id="BAAALD010000101">
    <property type="protein sequence ID" value="GAA1116892.1"/>
    <property type="molecule type" value="Genomic_DNA"/>
</dbReference>
<evidence type="ECO:0000256" key="1">
    <source>
        <dbReference type="SAM" id="Phobius"/>
    </source>
</evidence>
<evidence type="ECO:0000313" key="3">
    <source>
        <dbReference type="EMBL" id="GAA1116892.1"/>
    </source>
</evidence>
<dbReference type="Pfam" id="PF03435">
    <property type="entry name" value="Sacchrp_dh_NADP"/>
    <property type="match status" value="1"/>
</dbReference>
<accession>A0ABP4EQ79</accession>
<keyword evidence="1" id="KW-0812">Transmembrane</keyword>
<dbReference type="InterPro" id="IPR036291">
    <property type="entry name" value="NAD(P)-bd_dom_sf"/>
</dbReference>
<dbReference type="Proteomes" id="UP001499987">
    <property type="component" value="Unassembled WGS sequence"/>
</dbReference>
<feature type="transmembrane region" description="Helical" evidence="1">
    <location>
        <begin position="275"/>
        <end position="295"/>
    </location>
</feature>
<name>A0ABP4EQ79_9ACTN</name>